<reference evidence="4" key="1">
    <citation type="journal article" date="2020" name="mSystems">
        <title>Genome- and Community-Level Interaction Insights into Carbon Utilization and Element Cycling Functions of Hydrothermarchaeota in Hydrothermal Sediment.</title>
        <authorList>
            <person name="Zhou Z."/>
            <person name="Liu Y."/>
            <person name="Xu W."/>
            <person name="Pan J."/>
            <person name="Luo Z.H."/>
            <person name="Li M."/>
        </authorList>
    </citation>
    <scope>NUCLEOTIDE SEQUENCE [LARGE SCALE GENOMIC DNA]</scope>
    <source>
        <strain evidence="4">SpSt-413</strain>
    </source>
</reference>
<dbReference type="PROSITE" id="PS51371">
    <property type="entry name" value="CBS"/>
    <property type="match status" value="2"/>
</dbReference>
<keyword evidence="2" id="KW-0129">CBS domain</keyword>
<evidence type="ECO:0000256" key="1">
    <source>
        <dbReference type="ARBA" id="ARBA00022737"/>
    </source>
</evidence>
<sequence length="150" mass="15900">MLTAKDIMTKDVVTFTPDTPISQAAATLLQKRVNGCPVLDASGALVGILCQSDLVAQQKKLALPTVFTLLDGIVPMTSMSELDREMEKIAAITVGQAMTADPEFVNPDTAIEDIASLMVERGFHTVPVILDGALVGTIGMEDILRTLSGQ</sequence>
<keyword evidence="1" id="KW-0677">Repeat</keyword>
<dbReference type="SMART" id="SM00116">
    <property type="entry name" value="CBS"/>
    <property type="match status" value="2"/>
</dbReference>
<name>A0A7C4AH27_9BACT</name>
<evidence type="ECO:0000313" key="4">
    <source>
        <dbReference type="EMBL" id="HGG92599.1"/>
    </source>
</evidence>
<dbReference type="PANTHER" id="PTHR48108:SF26">
    <property type="entry name" value="CBS DOMAIN-CONTAINING PROTEIN DDB_G0289609"/>
    <property type="match status" value="1"/>
</dbReference>
<dbReference type="InterPro" id="IPR000644">
    <property type="entry name" value="CBS_dom"/>
</dbReference>
<dbReference type="CDD" id="cd04586">
    <property type="entry name" value="CBS_pair_BON_assoc"/>
    <property type="match status" value="1"/>
</dbReference>
<dbReference type="SUPFAM" id="SSF54631">
    <property type="entry name" value="CBS-domain pair"/>
    <property type="match status" value="1"/>
</dbReference>
<evidence type="ECO:0000256" key="2">
    <source>
        <dbReference type="PROSITE-ProRule" id="PRU00703"/>
    </source>
</evidence>
<feature type="domain" description="CBS" evidence="3">
    <location>
        <begin position="98"/>
        <end position="150"/>
    </location>
</feature>
<proteinExistence type="predicted"/>
<dbReference type="InterPro" id="IPR046342">
    <property type="entry name" value="CBS_dom_sf"/>
</dbReference>
<dbReference type="AlphaFoldDB" id="A0A7C4AH27"/>
<organism evidence="4">
    <name type="scientific">Fundidesulfovibrio putealis</name>
    <dbReference type="NCBI Taxonomy" id="270496"/>
    <lineage>
        <taxon>Bacteria</taxon>
        <taxon>Pseudomonadati</taxon>
        <taxon>Thermodesulfobacteriota</taxon>
        <taxon>Desulfovibrionia</taxon>
        <taxon>Desulfovibrionales</taxon>
        <taxon>Desulfovibrionaceae</taxon>
        <taxon>Fundidesulfovibrio</taxon>
    </lineage>
</organism>
<feature type="domain" description="CBS" evidence="3">
    <location>
        <begin position="8"/>
        <end position="65"/>
    </location>
</feature>
<comment type="caution">
    <text evidence="4">The sequence shown here is derived from an EMBL/GenBank/DDBJ whole genome shotgun (WGS) entry which is preliminary data.</text>
</comment>
<dbReference type="InterPro" id="IPR051462">
    <property type="entry name" value="CBS_domain-containing"/>
</dbReference>
<dbReference type="Gene3D" id="3.10.580.10">
    <property type="entry name" value="CBS-domain"/>
    <property type="match status" value="1"/>
</dbReference>
<accession>A0A7C4AH27</accession>
<dbReference type="EMBL" id="DSRP01000455">
    <property type="protein sequence ID" value="HGG92599.1"/>
    <property type="molecule type" value="Genomic_DNA"/>
</dbReference>
<protein>
    <submittedName>
        <fullName evidence="4">CBS domain-containing protein</fullName>
    </submittedName>
</protein>
<dbReference type="PANTHER" id="PTHR48108">
    <property type="entry name" value="CBS DOMAIN-CONTAINING PROTEIN CBSX2, CHLOROPLASTIC"/>
    <property type="match status" value="1"/>
</dbReference>
<evidence type="ECO:0000259" key="3">
    <source>
        <dbReference type="PROSITE" id="PS51371"/>
    </source>
</evidence>
<dbReference type="Pfam" id="PF00571">
    <property type="entry name" value="CBS"/>
    <property type="match status" value="2"/>
</dbReference>
<gene>
    <name evidence="4" type="ORF">ENR59_06560</name>
</gene>